<evidence type="ECO:0000313" key="9">
    <source>
        <dbReference type="Proteomes" id="UP001165740"/>
    </source>
</evidence>
<dbReference type="InterPro" id="IPR017907">
    <property type="entry name" value="Znf_RING_CS"/>
</dbReference>
<dbReference type="OMA" id="HCHIAIC"/>
<name>A0A9W2Z8N6_BIOGL</name>
<evidence type="ECO:0000256" key="2">
    <source>
        <dbReference type="ARBA" id="ARBA00022737"/>
    </source>
</evidence>
<dbReference type="Pfam" id="PF01436">
    <property type="entry name" value="NHL"/>
    <property type="match status" value="2"/>
</dbReference>
<dbReference type="SUPFAM" id="SSF101898">
    <property type="entry name" value="NHL repeat"/>
    <property type="match status" value="1"/>
</dbReference>
<evidence type="ECO:0000256" key="1">
    <source>
        <dbReference type="ARBA" id="ARBA00022723"/>
    </source>
</evidence>
<dbReference type="CDD" id="cd05819">
    <property type="entry name" value="NHL"/>
    <property type="match status" value="1"/>
</dbReference>
<proteinExistence type="predicted"/>
<feature type="compositionally biased region" description="Polar residues" evidence="7">
    <location>
        <begin position="140"/>
        <end position="161"/>
    </location>
</feature>
<keyword evidence="2" id="KW-0677">Repeat</keyword>
<dbReference type="Pfam" id="PF00097">
    <property type="entry name" value="zf-C3HC4"/>
    <property type="match status" value="1"/>
</dbReference>
<dbReference type="InterPro" id="IPR050952">
    <property type="entry name" value="TRIM-NHL_E3_ligases"/>
</dbReference>
<dbReference type="PROSITE" id="PS00518">
    <property type="entry name" value="ZF_RING_1"/>
    <property type="match status" value="1"/>
</dbReference>
<dbReference type="OrthoDB" id="9987040at2759"/>
<reference evidence="10" key="1">
    <citation type="submission" date="2025-08" db="UniProtKB">
        <authorList>
            <consortium name="RefSeq"/>
        </authorList>
    </citation>
    <scope>IDENTIFICATION</scope>
</reference>
<dbReference type="GO" id="GO:0008270">
    <property type="term" value="F:zinc ion binding"/>
    <property type="evidence" value="ECO:0007669"/>
    <property type="project" value="UniProtKB-KW"/>
</dbReference>
<keyword evidence="3 5" id="KW-0863">Zinc-finger</keyword>
<feature type="repeat" description="NHL" evidence="6">
    <location>
        <begin position="475"/>
        <end position="518"/>
    </location>
</feature>
<dbReference type="GO" id="GO:0061630">
    <property type="term" value="F:ubiquitin protein ligase activity"/>
    <property type="evidence" value="ECO:0007669"/>
    <property type="project" value="TreeGrafter"/>
</dbReference>
<dbReference type="GO" id="GO:0000209">
    <property type="term" value="P:protein polyubiquitination"/>
    <property type="evidence" value="ECO:0007669"/>
    <property type="project" value="TreeGrafter"/>
</dbReference>
<dbReference type="InterPro" id="IPR001841">
    <property type="entry name" value="Znf_RING"/>
</dbReference>
<feature type="region of interest" description="Disordered" evidence="7">
    <location>
        <begin position="105"/>
        <end position="165"/>
    </location>
</feature>
<dbReference type="GO" id="GO:0043161">
    <property type="term" value="P:proteasome-mediated ubiquitin-dependent protein catabolic process"/>
    <property type="evidence" value="ECO:0007669"/>
    <property type="project" value="TreeGrafter"/>
</dbReference>
<dbReference type="RefSeq" id="XP_055871358.1">
    <property type="nucleotide sequence ID" value="XM_056015383.1"/>
</dbReference>
<dbReference type="SUPFAM" id="SSF57850">
    <property type="entry name" value="RING/U-box"/>
    <property type="match status" value="1"/>
</dbReference>
<dbReference type="GeneID" id="106073739"/>
<dbReference type="Gene3D" id="3.30.40.10">
    <property type="entry name" value="Zinc/RING finger domain, C3HC4 (zinc finger)"/>
    <property type="match status" value="1"/>
</dbReference>
<evidence type="ECO:0000256" key="3">
    <source>
        <dbReference type="ARBA" id="ARBA00022771"/>
    </source>
</evidence>
<dbReference type="PANTHER" id="PTHR24104:SF47">
    <property type="entry name" value="E3 UBIQUITIN-PROTEIN LIGASE NHLRC1"/>
    <property type="match status" value="1"/>
</dbReference>
<evidence type="ECO:0000256" key="7">
    <source>
        <dbReference type="SAM" id="MobiDB-lite"/>
    </source>
</evidence>
<dbReference type="PANTHER" id="PTHR24104">
    <property type="entry name" value="E3 UBIQUITIN-PROTEIN LIGASE NHLRC1-RELATED"/>
    <property type="match status" value="1"/>
</dbReference>
<dbReference type="Proteomes" id="UP001165740">
    <property type="component" value="Chromosome 17"/>
</dbReference>
<evidence type="ECO:0000259" key="8">
    <source>
        <dbReference type="PROSITE" id="PS50089"/>
    </source>
</evidence>
<keyword evidence="9" id="KW-1185">Reference proteome</keyword>
<accession>A0A9W2Z8N6</accession>
<dbReference type="InterPro" id="IPR011042">
    <property type="entry name" value="6-blade_b-propeller_TolB-like"/>
</dbReference>
<evidence type="ECO:0000313" key="10">
    <source>
        <dbReference type="RefSeq" id="XP_055871358.1"/>
    </source>
</evidence>
<dbReference type="SMART" id="SM00184">
    <property type="entry name" value="RING"/>
    <property type="match status" value="1"/>
</dbReference>
<dbReference type="Gene3D" id="2.120.10.30">
    <property type="entry name" value="TolB, C-terminal domain"/>
    <property type="match status" value="1"/>
</dbReference>
<dbReference type="PROSITE" id="PS51125">
    <property type="entry name" value="NHL"/>
    <property type="match status" value="2"/>
</dbReference>
<dbReference type="InterPro" id="IPR018957">
    <property type="entry name" value="Znf_C3HC4_RING-type"/>
</dbReference>
<keyword evidence="4" id="KW-0862">Zinc</keyword>
<sequence length="633" mass="69004">MNNGFESGNIGMNINKMSTTTLTNQIKEEHLTCTICLNNFIKPKALPCLHTYCELCLYDYIVSRGYDSKGIFPCPTCRADTKMPANGVEGFPNNHLMSSLSDTVENASHMRPVPKPRKSLGVTQPVPEKEQDLNLDDGNSKLSKGNQIQSTHPSPNNSLTNKHLDLEGSSNLSKVCSNDIDLDWTVGPRQMPTAPGASEDSCKSKTKDVSQNFGVSSLPKTDHTSGSSNPSIGLYPAHSPPHYQPEDHIYSNEHIYSNIGNISAQPPIGWNMPVLESSHPGPIVSNAAGHSVCNDNVKFFPPQPSSDSQIRHTNVPRSSPLLYPTVPHSIEHSNAACTKNMILRFGKQGSTVRDFLKPIGLSVSHDEKYIVSDNAGDQNRIFIFSNNGELTTAFNCGCKVKDVAISKKNEILAAVHKNVAAIRHFTMSGQCKGEYGKFFTYEEPCGISELSNGGVALTGTQNHCVYILTNQMKLSTKFGRKGNGDGYFQNPGFLTVDSKDHVIVTDKINNSVQVFESDGKFKHRFGSTGSNHGQLKVPMGVCVDNADNIIVADSENNRVECFSPKGSWIGTVVQNTLELGESVKPINVAFTPSGRVAVLLRGPYFAEVRVYHSDHKKNVPQEGISACCVGTSW</sequence>
<dbReference type="InterPro" id="IPR013083">
    <property type="entry name" value="Znf_RING/FYVE/PHD"/>
</dbReference>
<dbReference type="PROSITE" id="PS50089">
    <property type="entry name" value="ZF_RING_2"/>
    <property type="match status" value="1"/>
</dbReference>
<dbReference type="AlphaFoldDB" id="A0A9W2Z8N6"/>
<keyword evidence="1" id="KW-0479">Metal-binding</keyword>
<evidence type="ECO:0000256" key="5">
    <source>
        <dbReference type="PROSITE-ProRule" id="PRU00175"/>
    </source>
</evidence>
<organism evidence="9 10">
    <name type="scientific">Biomphalaria glabrata</name>
    <name type="common">Bloodfluke planorb</name>
    <name type="synonym">Freshwater snail</name>
    <dbReference type="NCBI Taxonomy" id="6526"/>
    <lineage>
        <taxon>Eukaryota</taxon>
        <taxon>Metazoa</taxon>
        <taxon>Spiralia</taxon>
        <taxon>Lophotrochozoa</taxon>
        <taxon>Mollusca</taxon>
        <taxon>Gastropoda</taxon>
        <taxon>Heterobranchia</taxon>
        <taxon>Euthyneura</taxon>
        <taxon>Panpulmonata</taxon>
        <taxon>Hygrophila</taxon>
        <taxon>Lymnaeoidea</taxon>
        <taxon>Planorbidae</taxon>
        <taxon>Biomphalaria</taxon>
    </lineage>
</organism>
<protein>
    <submittedName>
        <fullName evidence="10">Tripartite motif-containing protein 2-like isoform X1</fullName>
    </submittedName>
</protein>
<feature type="repeat" description="NHL" evidence="6">
    <location>
        <begin position="522"/>
        <end position="565"/>
    </location>
</feature>
<evidence type="ECO:0000256" key="4">
    <source>
        <dbReference type="ARBA" id="ARBA00022833"/>
    </source>
</evidence>
<evidence type="ECO:0000256" key="6">
    <source>
        <dbReference type="PROSITE-ProRule" id="PRU00504"/>
    </source>
</evidence>
<dbReference type="InterPro" id="IPR001258">
    <property type="entry name" value="NHL_repeat"/>
</dbReference>
<feature type="domain" description="RING-type" evidence="8">
    <location>
        <begin position="33"/>
        <end position="78"/>
    </location>
</feature>
<gene>
    <name evidence="10" type="primary">LOC106073739</name>
</gene>
<feature type="compositionally biased region" description="Polar residues" evidence="7">
    <location>
        <begin position="209"/>
        <end position="231"/>
    </location>
</feature>
<feature type="region of interest" description="Disordered" evidence="7">
    <location>
        <begin position="187"/>
        <end position="242"/>
    </location>
</feature>